<gene>
    <name evidence="11" type="ORF">BOX24_05245</name>
</gene>
<protein>
    <submittedName>
        <fullName evidence="11">Flagellar motor protein</fullName>
    </submittedName>
</protein>
<evidence type="ECO:0000256" key="6">
    <source>
        <dbReference type="ARBA" id="ARBA00023136"/>
    </source>
</evidence>
<sequence>MEIKRKKRPRKEDRENLDRWLVSYADFITLLFAFFVMLYAVTSMNKGKFRVLSNALEETFNHQKPVSAPAFHIPKDMMPMPGKAAPQVRGALFHTIETLVERSSQRGDMKVIPTPQGTILRIQSRFLFRSGHASLRQRAMRVLRKIAHVLSKTPRRVHIRGYTDNMPIRTDRYPNNWALSGMRAVNVLVALVRMGGVRPEEGEAVGFGKTRPIASNLTQEGREANRRGEIFIAKDARPSPKPPDLNKGLETETGL</sequence>
<accession>A0A1V3SVA8</accession>
<dbReference type="Pfam" id="PF00691">
    <property type="entry name" value="OmpA"/>
    <property type="match status" value="1"/>
</dbReference>
<keyword evidence="11" id="KW-0969">Cilium</keyword>
<dbReference type="PROSITE" id="PS51123">
    <property type="entry name" value="OMPA_2"/>
    <property type="match status" value="1"/>
</dbReference>
<name>A0A1V3SVA8_9BACT</name>
<evidence type="ECO:0000256" key="1">
    <source>
        <dbReference type="ARBA" id="ARBA00004162"/>
    </source>
</evidence>
<evidence type="ECO:0000313" key="12">
    <source>
        <dbReference type="Proteomes" id="UP000188586"/>
    </source>
</evidence>
<feature type="region of interest" description="Disordered" evidence="8">
    <location>
        <begin position="217"/>
        <end position="255"/>
    </location>
</feature>
<dbReference type="SUPFAM" id="SSF103088">
    <property type="entry name" value="OmpA-like"/>
    <property type="match status" value="1"/>
</dbReference>
<evidence type="ECO:0000256" key="5">
    <source>
        <dbReference type="ARBA" id="ARBA00022989"/>
    </source>
</evidence>
<dbReference type="EMBL" id="MPOJ01000010">
    <property type="protein sequence ID" value="OOH72795.1"/>
    <property type="molecule type" value="Genomic_DNA"/>
</dbReference>
<evidence type="ECO:0000259" key="10">
    <source>
        <dbReference type="PROSITE" id="PS51123"/>
    </source>
</evidence>
<comment type="subcellular location">
    <subcellularLocation>
        <location evidence="1">Cell membrane</location>
        <topology evidence="1">Single-pass membrane protein</topology>
    </subcellularLocation>
</comment>
<comment type="similarity">
    <text evidence="2">Belongs to the MotB family.</text>
</comment>
<dbReference type="GO" id="GO:0005886">
    <property type="term" value="C:plasma membrane"/>
    <property type="evidence" value="ECO:0007669"/>
    <property type="project" value="UniProtKB-SubCell"/>
</dbReference>
<comment type="caution">
    <text evidence="11">The sequence shown here is derived from an EMBL/GenBank/DDBJ whole genome shotgun (WGS) entry which is preliminary data.</text>
</comment>
<reference evidence="11 12" key="1">
    <citation type="submission" date="2016-11" db="EMBL/GenBank/DDBJ databases">
        <title>Comparative genomics of co-occurring bacteria in distinct bioleaching systems unravels niche-specific adaptation.</title>
        <authorList>
            <person name="Zhang X."/>
            <person name="Liu X."/>
            <person name="Yin H."/>
        </authorList>
    </citation>
    <scope>NUCLEOTIDE SEQUENCE [LARGE SCALE GENOMIC DNA]</scope>
    <source>
        <strain evidence="11 12">DX</strain>
    </source>
</reference>
<feature type="compositionally biased region" description="Basic and acidic residues" evidence="8">
    <location>
        <begin position="220"/>
        <end position="238"/>
    </location>
</feature>
<keyword evidence="5 9" id="KW-1133">Transmembrane helix</keyword>
<feature type="transmembrane region" description="Helical" evidence="9">
    <location>
        <begin position="21"/>
        <end position="41"/>
    </location>
</feature>
<dbReference type="InterPro" id="IPR050330">
    <property type="entry name" value="Bact_OuterMem_StrucFunc"/>
</dbReference>
<keyword evidence="6 7" id="KW-0472">Membrane</keyword>
<keyword evidence="11" id="KW-0966">Cell projection</keyword>
<evidence type="ECO:0000256" key="9">
    <source>
        <dbReference type="SAM" id="Phobius"/>
    </source>
</evidence>
<dbReference type="InterPro" id="IPR006665">
    <property type="entry name" value="OmpA-like"/>
</dbReference>
<evidence type="ECO:0000256" key="2">
    <source>
        <dbReference type="ARBA" id="ARBA00008914"/>
    </source>
</evidence>
<dbReference type="Gene3D" id="3.30.1330.60">
    <property type="entry name" value="OmpA-like domain"/>
    <property type="match status" value="1"/>
</dbReference>
<dbReference type="CDD" id="cd07185">
    <property type="entry name" value="OmpA_C-like"/>
    <property type="match status" value="1"/>
</dbReference>
<organism evidence="11 12">
    <name type="scientific">Leptospirillum ferriphilum</name>
    <dbReference type="NCBI Taxonomy" id="178606"/>
    <lineage>
        <taxon>Bacteria</taxon>
        <taxon>Pseudomonadati</taxon>
        <taxon>Nitrospirota</taxon>
        <taxon>Nitrospiria</taxon>
        <taxon>Nitrospirales</taxon>
        <taxon>Nitrospiraceae</taxon>
        <taxon>Leptospirillum</taxon>
    </lineage>
</organism>
<proteinExistence type="inferred from homology"/>
<keyword evidence="4 9" id="KW-0812">Transmembrane</keyword>
<keyword evidence="11" id="KW-0282">Flagellum</keyword>
<dbReference type="Pfam" id="PF13677">
    <property type="entry name" value="MotB_plug"/>
    <property type="match status" value="1"/>
</dbReference>
<evidence type="ECO:0000256" key="8">
    <source>
        <dbReference type="SAM" id="MobiDB-lite"/>
    </source>
</evidence>
<dbReference type="PANTHER" id="PTHR30329:SF21">
    <property type="entry name" value="LIPOPROTEIN YIAD-RELATED"/>
    <property type="match status" value="1"/>
</dbReference>
<keyword evidence="3" id="KW-1003">Cell membrane</keyword>
<dbReference type="Proteomes" id="UP000188586">
    <property type="component" value="Unassembled WGS sequence"/>
</dbReference>
<evidence type="ECO:0000256" key="4">
    <source>
        <dbReference type="ARBA" id="ARBA00022692"/>
    </source>
</evidence>
<dbReference type="PANTHER" id="PTHR30329">
    <property type="entry name" value="STATOR ELEMENT OF FLAGELLAR MOTOR COMPLEX"/>
    <property type="match status" value="1"/>
</dbReference>
<evidence type="ECO:0000313" key="11">
    <source>
        <dbReference type="EMBL" id="OOH72795.1"/>
    </source>
</evidence>
<evidence type="ECO:0000256" key="7">
    <source>
        <dbReference type="PROSITE-ProRule" id="PRU00473"/>
    </source>
</evidence>
<dbReference type="InterPro" id="IPR036737">
    <property type="entry name" value="OmpA-like_sf"/>
</dbReference>
<feature type="domain" description="OmpA-like" evidence="10">
    <location>
        <begin position="115"/>
        <end position="236"/>
    </location>
</feature>
<evidence type="ECO:0000256" key="3">
    <source>
        <dbReference type="ARBA" id="ARBA00022475"/>
    </source>
</evidence>
<dbReference type="RefSeq" id="WP_077303850.1">
    <property type="nucleotide sequence ID" value="NZ_MPOJ01000010.1"/>
</dbReference>
<dbReference type="AlphaFoldDB" id="A0A1V3SVA8"/>
<dbReference type="InterPro" id="IPR025713">
    <property type="entry name" value="MotB-like_N_dom"/>
</dbReference>